<dbReference type="PANTHER" id="PTHR12966">
    <property type="entry name" value="NADH DEHYDROGENASE UBIQUINONE 1 ALPHA SUBCOMPLEX SUBUNIT 13"/>
    <property type="match status" value="1"/>
</dbReference>
<evidence type="ECO:0000256" key="9">
    <source>
        <dbReference type="ARBA" id="ARBA00023128"/>
    </source>
</evidence>
<comment type="caution">
    <text evidence="12">The sequence shown here is derived from an EMBL/GenBank/DDBJ whole genome shotgun (WGS) entry which is preliminary data.</text>
</comment>
<keyword evidence="3 11" id="KW-0813">Transport</keyword>
<evidence type="ECO:0000256" key="7">
    <source>
        <dbReference type="ARBA" id="ARBA00022982"/>
    </source>
</evidence>
<dbReference type="Pfam" id="PF06212">
    <property type="entry name" value="GRIM-19"/>
    <property type="match status" value="1"/>
</dbReference>
<evidence type="ECO:0000256" key="11">
    <source>
        <dbReference type="RuleBase" id="RU368034"/>
    </source>
</evidence>
<keyword evidence="7 11" id="KW-0249">Electron transport</keyword>
<keyword evidence="6 11" id="KW-0999">Mitochondrion inner membrane</keyword>
<gene>
    <name evidence="12" type="ORF">EW145_g8335</name>
</gene>
<comment type="subcellular location">
    <subcellularLocation>
        <location evidence="1 11">Mitochondrion inner membrane</location>
        <topology evidence="1 11">Single-pass membrane protein</topology>
        <orientation evidence="1 11">Matrix side</orientation>
    </subcellularLocation>
</comment>
<name>A0A4S4K820_9AGAM</name>
<proteinExistence type="inferred from homology"/>
<evidence type="ECO:0000256" key="10">
    <source>
        <dbReference type="ARBA" id="ARBA00023136"/>
    </source>
</evidence>
<dbReference type="Proteomes" id="UP000308199">
    <property type="component" value="Unassembled WGS sequence"/>
</dbReference>
<keyword evidence="13" id="KW-1185">Reference proteome</keyword>
<evidence type="ECO:0000256" key="3">
    <source>
        <dbReference type="ARBA" id="ARBA00022448"/>
    </source>
</evidence>
<evidence type="ECO:0000256" key="6">
    <source>
        <dbReference type="ARBA" id="ARBA00022792"/>
    </source>
</evidence>
<comment type="similarity">
    <text evidence="2 11">Belongs to the complex I NDUFA13 subunit family.</text>
</comment>
<feature type="non-terminal residue" evidence="12">
    <location>
        <position position="220"/>
    </location>
</feature>
<dbReference type="GO" id="GO:0045271">
    <property type="term" value="C:respiratory chain complex I"/>
    <property type="evidence" value="ECO:0007669"/>
    <property type="project" value="UniProtKB-UniRule"/>
</dbReference>
<keyword evidence="10" id="KW-0472">Membrane</keyword>
<evidence type="ECO:0000256" key="5">
    <source>
        <dbReference type="ARBA" id="ARBA00022692"/>
    </source>
</evidence>
<evidence type="ECO:0000256" key="2">
    <source>
        <dbReference type="ARBA" id="ARBA00007312"/>
    </source>
</evidence>
<evidence type="ECO:0000313" key="13">
    <source>
        <dbReference type="Proteomes" id="UP000308199"/>
    </source>
</evidence>
<dbReference type="GO" id="GO:0005743">
    <property type="term" value="C:mitochondrial inner membrane"/>
    <property type="evidence" value="ECO:0007669"/>
    <property type="project" value="UniProtKB-SubCell"/>
</dbReference>
<protein>
    <recommendedName>
        <fullName evidence="11">NADH dehydrogenase [ubiquinone] 1 alpha subcomplex subunit 13</fullName>
    </recommendedName>
</protein>
<comment type="function">
    <text evidence="11">Complex I functions in the transfer of electrons from NADH to the respiratory chain. Accessory subunit of the mitochondrial membrane respiratory chain NADH dehydrogenase (Complex I), that is believed not to be involved in catalysis.</text>
</comment>
<evidence type="ECO:0000256" key="1">
    <source>
        <dbReference type="ARBA" id="ARBA00004298"/>
    </source>
</evidence>
<organism evidence="12 13">
    <name type="scientific">Phellinidium pouzarii</name>
    <dbReference type="NCBI Taxonomy" id="167371"/>
    <lineage>
        <taxon>Eukaryota</taxon>
        <taxon>Fungi</taxon>
        <taxon>Dikarya</taxon>
        <taxon>Basidiomycota</taxon>
        <taxon>Agaricomycotina</taxon>
        <taxon>Agaricomycetes</taxon>
        <taxon>Hymenochaetales</taxon>
        <taxon>Hymenochaetaceae</taxon>
        <taxon>Phellinidium</taxon>
    </lineage>
</organism>
<dbReference type="PANTHER" id="PTHR12966:SF0">
    <property type="entry name" value="NADH DEHYDROGENASE [UBIQUINONE] 1 ALPHA SUBCOMPLEX SUBUNIT 13"/>
    <property type="match status" value="1"/>
</dbReference>
<evidence type="ECO:0000256" key="4">
    <source>
        <dbReference type="ARBA" id="ARBA00022660"/>
    </source>
</evidence>
<keyword evidence="8" id="KW-1133">Transmembrane helix</keyword>
<sequence>MLTTPTVSFPYRQYVPSPRKREKKKKRMMTTGTCHRRGGFESIKYQRNLPIRGPSGAVVLAGVIGVCAYGIYRLGQGNVEKRELEREKVWGRIHLVPAMVAEGDRDTYRRRAAAVGREAEIMKTVEGWEAGKSVYHAERENMAHSLDVDPMLIDVDDLFTIPSLDPLDPARPFPSWDNFDLWATLLWDDPTTTCLEDHPAFSLPPPSTCAPIPIPVPAHH</sequence>
<evidence type="ECO:0000313" key="12">
    <source>
        <dbReference type="EMBL" id="THG93600.1"/>
    </source>
</evidence>
<evidence type="ECO:0000256" key="8">
    <source>
        <dbReference type="ARBA" id="ARBA00022989"/>
    </source>
</evidence>
<accession>A0A4S4K820</accession>
<keyword evidence="4 11" id="KW-0679">Respiratory chain</keyword>
<reference evidence="12 13" key="1">
    <citation type="submission" date="2019-02" db="EMBL/GenBank/DDBJ databases">
        <title>Genome sequencing of the rare red list fungi Phellinidium pouzarii.</title>
        <authorList>
            <person name="Buettner E."/>
            <person name="Kellner H."/>
        </authorList>
    </citation>
    <scope>NUCLEOTIDE SEQUENCE [LARGE SCALE GENOMIC DNA]</scope>
    <source>
        <strain evidence="12 13">DSM 108285</strain>
    </source>
</reference>
<dbReference type="EMBL" id="SGPK01001259">
    <property type="protein sequence ID" value="THG93600.1"/>
    <property type="molecule type" value="Genomic_DNA"/>
</dbReference>
<dbReference type="AlphaFoldDB" id="A0A4S4K820"/>
<keyword evidence="5" id="KW-0812">Transmembrane</keyword>
<keyword evidence="9 11" id="KW-0496">Mitochondrion</keyword>
<dbReference type="OrthoDB" id="3308at2759"/>
<dbReference type="InterPro" id="IPR009346">
    <property type="entry name" value="GRIM-19"/>
</dbReference>